<keyword evidence="2" id="KW-0678">Repressor</keyword>
<keyword evidence="4" id="KW-1185">Reference proteome</keyword>
<dbReference type="EMBL" id="JACHVA010000040">
    <property type="protein sequence ID" value="MBC2600884.1"/>
    <property type="molecule type" value="Genomic_DNA"/>
</dbReference>
<evidence type="ECO:0000313" key="4">
    <source>
        <dbReference type="Proteomes" id="UP000525652"/>
    </source>
</evidence>
<dbReference type="GO" id="GO:0043023">
    <property type="term" value="F:ribosomal large subunit binding"/>
    <property type="evidence" value="ECO:0007669"/>
    <property type="project" value="TreeGrafter"/>
</dbReference>
<dbReference type="RefSeq" id="WP_185691619.1">
    <property type="nucleotide sequence ID" value="NZ_JACHVA010000040.1"/>
</dbReference>
<dbReference type="GO" id="GO:0090071">
    <property type="term" value="P:negative regulation of ribosome biogenesis"/>
    <property type="evidence" value="ECO:0007669"/>
    <property type="project" value="UniProtKB-UniRule"/>
</dbReference>
<dbReference type="HAMAP" id="MF_01477">
    <property type="entry name" value="Iojap_RsfS"/>
    <property type="match status" value="1"/>
</dbReference>
<name>A0A7X1AVX9_9BACT</name>
<reference evidence="3 4" key="1">
    <citation type="submission" date="2020-07" db="EMBL/GenBank/DDBJ databases">
        <authorList>
            <person name="Feng X."/>
        </authorList>
    </citation>
    <scope>NUCLEOTIDE SEQUENCE [LARGE SCALE GENOMIC DNA]</scope>
    <source>
        <strain evidence="3 4">JCM14086</strain>
    </source>
</reference>
<dbReference type="Proteomes" id="UP000525652">
    <property type="component" value="Unassembled WGS sequence"/>
</dbReference>
<accession>A0A7X1AVX9</accession>
<keyword evidence="2" id="KW-0810">Translation regulation</keyword>
<dbReference type="AlphaFoldDB" id="A0A7X1AVX9"/>
<evidence type="ECO:0000256" key="1">
    <source>
        <dbReference type="ARBA" id="ARBA00010574"/>
    </source>
</evidence>
<comment type="caution">
    <text evidence="3">The sequence shown here is derived from an EMBL/GenBank/DDBJ whole genome shotgun (WGS) entry which is preliminary data.</text>
</comment>
<sequence>MSQEPIDPQTLAELRACTEALEDRKAKDLRILDVRGKSSITDFLVICSGTSSPHLRALCTSAEKALFNSPGKVSRHRDEFESGWVVTDGVDFVVHIFTEEMRGLFRLEALWKDATEIPLSEIQEVSSTK</sequence>
<comment type="subunit">
    <text evidence="2">Interacts with ribosomal protein uL14 (rplN).</text>
</comment>
<keyword evidence="2" id="KW-0963">Cytoplasm</keyword>
<gene>
    <name evidence="2 3" type="primary">rsfS</name>
    <name evidence="3" type="ORF">H5P30_03725</name>
</gene>
<organism evidence="3 4">
    <name type="scientific">Puniceicoccus vermicola</name>
    <dbReference type="NCBI Taxonomy" id="388746"/>
    <lineage>
        <taxon>Bacteria</taxon>
        <taxon>Pseudomonadati</taxon>
        <taxon>Verrucomicrobiota</taxon>
        <taxon>Opitutia</taxon>
        <taxon>Puniceicoccales</taxon>
        <taxon>Puniceicoccaceae</taxon>
        <taxon>Puniceicoccus</taxon>
    </lineage>
</organism>
<comment type="function">
    <text evidence="2">Functions as a ribosomal silencing factor. Interacts with ribosomal protein uL14 (rplN), blocking formation of intersubunit bridge B8. Prevents association of the 30S and 50S ribosomal subunits and the formation of functional ribosomes, thus repressing translation.</text>
</comment>
<dbReference type="Pfam" id="PF02410">
    <property type="entry name" value="RsfS"/>
    <property type="match status" value="1"/>
</dbReference>
<dbReference type="PANTHER" id="PTHR21043:SF0">
    <property type="entry name" value="MITOCHONDRIAL ASSEMBLY OF RIBOSOMAL LARGE SUBUNIT PROTEIN 1"/>
    <property type="match status" value="1"/>
</dbReference>
<dbReference type="Gene3D" id="3.30.460.10">
    <property type="entry name" value="Beta Polymerase, domain 2"/>
    <property type="match status" value="1"/>
</dbReference>
<dbReference type="PANTHER" id="PTHR21043">
    <property type="entry name" value="IOJAP SUPERFAMILY ORTHOLOG"/>
    <property type="match status" value="1"/>
</dbReference>
<evidence type="ECO:0000313" key="3">
    <source>
        <dbReference type="EMBL" id="MBC2600884.1"/>
    </source>
</evidence>
<comment type="similarity">
    <text evidence="1 2">Belongs to the Iojap/RsfS family.</text>
</comment>
<evidence type="ECO:0000256" key="2">
    <source>
        <dbReference type="HAMAP-Rule" id="MF_01477"/>
    </source>
</evidence>
<dbReference type="GO" id="GO:0017148">
    <property type="term" value="P:negative regulation of translation"/>
    <property type="evidence" value="ECO:0007669"/>
    <property type="project" value="UniProtKB-UniRule"/>
</dbReference>
<protein>
    <recommendedName>
        <fullName evidence="2">Ribosomal silencing factor RsfS</fullName>
    </recommendedName>
</protein>
<dbReference type="GO" id="GO:0042256">
    <property type="term" value="P:cytosolic ribosome assembly"/>
    <property type="evidence" value="ECO:0007669"/>
    <property type="project" value="UniProtKB-UniRule"/>
</dbReference>
<dbReference type="GO" id="GO:0005737">
    <property type="term" value="C:cytoplasm"/>
    <property type="evidence" value="ECO:0007669"/>
    <property type="project" value="UniProtKB-SubCell"/>
</dbReference>
<dbReference type="InterPro" id="IPR043519">
    <property type="entry name" value="NT_sf"/>
</dbReference>
<dbReference type="NCBIfam" id="TIGR00090">
    <property type="entry name" value="rsfS_iojap_ybeB"/>
    <property type="match status" value="1"/>
</dbReference>
<comment type="subcellular location">
    <subcellularLocation>
        <location evidence="2">Cytoplasm</location>
    </subcellularLocation>
</comment>
<dbReference type="InterPro" id="IPR004394">
    <property type="entry name" value="Iojap/RsfS/C7orf30"/>
</dbReference>
<proteinExistence type="inferred from homology"/>
<dbReference type="SUPFAM" id="SSF81301">
    <property type="entry name" value="Nucleotidyltransferase"/>
    <property type="match status" value="1"/>
</dbReference>